<proteinExistence type="predicted"/>
<reference evidence="1" key="1">
    <citation type="journal article" date="2020" name="Nature">
        <title>Giant virus diversity and host interactions through global metagenomics.</title>
        <authorList>
            <person name="Schulz F."/>
            <person name="Roux S."/>
            <person name="Paez-Espino D."/>
            <person name="Jungbluth S."/>
            <person name="Walsh D.A."/>
            <person name="Denef V.J."/>
            <person name="McMahon K.D."/>
            <person name="Konstantinidis K.T."/>
            <person name="Eloe-Fadrosh E.A."/>
            <person name="Kyrpides N.C."/>
            <person name="Woyke T."/>
        </authorList>
    </citation>
    <scope>NUCLEOTIDE SEQUENCE</scope>
    <source>
        <strain evidence="1">GVMAG-M-3300024302-11</strain>
    </source>
</reference>
<name>A0A6C0IVD2_9ZZZZ</name>
<dbReference type="SUPFAM" id="SSF55811">
    <property type="entry name" value="Nudix"/>
    <property type="match status" value="1"/>
</dbReference>
<evidence type="ECO:0008006" key="2">
    <source>
        <dbReference type="Google" id="ProtNLM"/>
    </source>
</evidence>
<dbReference type="AlphaFoldDB" id="A0A6C0IVD2"/>
<organism evidence="1">
    <name type="scientific">viral metagenome</name>
    <dbReference type="NCBI Taxonomy" id="1070528"/>
    <lineage>
        <taxon>unclassified sequences</taxon>
        <taxon>metagenomes</taxon>
        <taxon>organismal metagenomes</taxon>
    </lineage>
</organism>
<accession>A0A6C0IVD2</accession>
<dbReference type="Gene3D" id="3.90.79.10">
    <property type="entry name" value="Nucleoside Triphosphate Pyrophosphohydrolase"/>
    <property type="match status" value="1"/>
</dbReference>
<evidence type="ECO:0000313" key="1">
    <source>
        <dbReference type="EMBL" id="QHT96609.1"/>
    </source>
</evidence>
<dbReference type="EMBL" id="MN740260">
    <property type="protein sequence ID" value="QHT96609.1"/>
    <property type="molecule type" value="Genomic_DNA"/>
</dbReference>
<sequence length="173" mass="20525">MHSENRPTFFTETGQPIRAAGILCYVNHKYFNKDKTKDTSKDDKKIWLLRKQDESFSDTGGKTDIVDQSIIDTAIRETVEETNGHLFSLHHTFEECTKTLIREFKIQKPAPIYVENCKYILFPLKLRYKNKFLSLKRFGDKEIHDDMKHSYQWIDHIPQNIHPRLKSIKKQLL</sequence>
<dbReference type="InterPro" id="IPR015797">
    <property type="entry name" value="NUDIX_hydrolase-like_dom_sf"/>
</dbReference>
<protein>
    <recommendedName>
        <fullName evidence="2">Nudix hydrolase domain-containing protein</fullName>
    </recommendedName>
</protein>